<protein>
    <recommendedName>
        <fullName evidence="4">Outer membrane protein beta-barrel domain-containing protein</fullName>
    </recommendedName>
</protein>
<dbReference type="OrthoDB" id="654178at2"/>
<evidence type="ECO:0000256" key="1">
    <source>
        <dbReference type="SAM" id="SignalP"/>
    </source>
</evidence>
<evidence type="ECO:0000313" key="3">
    <source>
        <dbReference type="Proteomes" id="UP000064967"/>
    </source>
</evidence>
<dbReference type="AlphaFoldDB" id="A0A0K1PTR4"/>
<dbReference type="RefSeq" id="WP_146647798.1">
    <property type="nucleotide sequence ID" value="NZ_CP012333.1"/>
</dbReference>
<sequence>MSVPSAAKRVLVVLAVIALTTFATRSAHAQIHWDASAQVGGMKRFLTSRPPGGDDASIGPAGQLTAHLALLPLVRFGVYVGHDISPMGGDDRGTRDITFGGLRAKVMSPWPRGRLRAWAFVGFGYAGTYARSSQTIVTLPDGSATAGLVQGAGGGFLEVPFGIGASYKIRKPWELCAELGLRVGFAHHGSVYEEPGPQFSLGGSPDGNASPAGIDRFALGLTVGVLVDM</sequence>
<dbReference type="STRING" id="1391654.AKJ09_03188"/>
<evidence type="ECO:0000313" key="2">
    <source>
        <dbReference type="EMBL" id="AKU96524.1"/>
    </source>
</evidence>
<feature type="chain" id="PRO_5005466028" description="Outer membrane protein beta-barrel domain-containing protein" evidence="1">
    <location>
        <begin position="30"/>
        <end position="229"/>
    </location>
</feature>
<name>A0A0K1PTR4_9BACT</name>
<organism evidence="2 3">
    <name type="scientific">Labilithrix luteola</name>
    <dbReference type="NCBI Taxonomy" id="1391654"/>
    <lineage>
        <taxon>Bacteria</taxon>
        <taxon>Pseudomonadati</taxon>
        <taxon>Myxococcota</taxon>
        <taxon>Polyangia</taxon>
        <taxon>Polyangiales</taxon>
        <taxon>Labilitrichaceae</taxon>
        <taxon>Labilithrix</taxon>
    </lineage>
</organism>
<keyword evidence="1" id="KW-0732">Signal</keyword>
<gene>
    <name evidence="2" type="ORF">AKJ09_03188</name>
</gene>
<dbReference type="Proteomes" id="UP000064967">
    <property type="component" value="Chromosome"/>
</dbReference>
<proteinExistence type="predicted"/>
<evidence type="ECO:0008006" key="4">
    <source>
        <dbReference type="Google" id="ProtNLM"/>
    </source>
</evidence>
<dbReference type="EMBL" id="CP012333">
    <property type="protein sequence ID" value="AKU96524.1"/>
    <property type="molecule type" value="Genomic_DNA"/>
</dbReference>
<dbReference type="KEGG" id="llu:AKJ09_03188"/>
<feature type="signal peptide" evidence="1">
    <location>
        <begin position="1"/>
        <end position="29"/>
    </location>
</feature>
<keyword evidence="3" id="KW-1185">Reference proteome</keyword>
<reference evidence="2 3" key="1">
    <citation type="submission" date="2015-08" db="EMBL/GenBank/DDBJ databases">
        <authorList>
            <person name="Babu N.S."/>
            <person name="Beckwith C.J."/>
            <person name="Beseler K.G."/>
            <person name="Brison A."/>
            <person name="Carone J.V."/>
            <person name="Caskin T.P."/>
            <person name="Diamond M."/>
            <person name="Durham M.E."/>
            <person name="Foxe J.M."/>
            <person name="Go M."/>
            <person name="Henderson B.A."/>
            <person name="Jones I.B."/>
            <person name="McGettigan J.A."/>
            <person name="Micheletti S.J."/>
            <person name="Nasrallah M.E."/>
            <person name="Ortiz D."/>
            <person name="Piller C.R."/>
            <person name="Privatt S.R."/>
            <person name="Schneider S.L."/>
            <person name="Sharp S."/>
            <person name="Smith T.C."/>
            <person name="Stanton J.D."/>
            <person name="Ullery H.E."/>
            <person name="Wilson R.J."/>
            <person name="Serrano M.G."/>
            <person name="Buck G."/>
            <person name="Lee V."/>
            <person name="Wang Y."/>
            <person name="Carvalho R."/>
            <person name="Voegtly L."/>
            <person name="Shi R."/>
            <person name="Duckworth R."/>
            <person name="Johnson A."/>
            <person name="Loviza R."/>
            <person name="Walstead R."/>
            <person name="Shah Z."/>
            <person name="Kiflezghi M."/>
            <person name="Wade K."/>
            <person name="Ball S.L."/>
            <person name="Bradley K.W."/>
            <person name="Asai D.J."/>
            <person name="Bowman C.A."/>
            <person name="Russell D.A."/>
            <person name="Pope W.H."/>
            <person name="Jacobs-Sera D."/>
            <person name="Hendrix R.W."/>
            <person name="Hatfull G.F."/>
        </authorList>
    </citation>
    <scope>NUCLEOTIDE SEQUENCE [LARGE SCALE GENOMIC DNA]</scope>
    <source>
        <strain evidence="2 3">DSM 27648</strain>
    </source>
</reference>
<accession>A0A0K1PTR4</accession>